<dbReference type="Proteomes" id="UP001161247">
    <property type="component" value="Chromosome 2"/>
</dbReference>
<organism evidence="2 3">
    <name type="scientific">Oldenlandia corymbosa var. corymbosa</name>
    <dbReference type="NCBI Taxonomy" id="529605"/>
    <lineage>
        <taxon>Eukaryota</taxon>
        <taxon>Viridiplantae</taxon>
        <taxon>Streptophyta</taxon>
        <taxon>Embryophyta</taxon>
        <taxon>Tracheophyta</taxon>
        <taxon>Spermatophyta</taxon>
        <taxon>Magnoliopsida</taxon>
        <taxon>eudicotyledons</taxon>
        <taxon>Gunneridae</taxon>
        <taxon>Pentapetalae</taxon>
        <taxon>asterids</taxon>
        <taxon>lamiids</taxon>
        <taxon>Gentianales</taxon>
        <taxon>Rubiaceae</taxon>
        <taxon>Rubioideae</taxon>
        <taxon>Spermacoceae</taxon>
        <taxon>Hedyotis-Oldenlandia complex</taxon>
        <taxon>Oldenlandia</taxon>
    </lineage>
</organism>
<reference evidence="2" key="1">
    <citation type="submission" date="2023-03" db="EMBL/GenBank/DDBJ databases">
        <authorList>
            <person name="Julca I."/>
        </authorList>
    </citation>
    <scope>NUCLEOTIDE SEQUENCE</scope>
</reference>
<dbReference type="SUPFAM" id="SSF50249">
    <property type="entry name" value="Nucleic acid-binding proteins"/>
    <property type="match status" value="1"/>
</dbReference>
<name>A0AAV1CKC6_OLDCO</name>
<feature type="domain" description="Replication protein A 70 kDa DNA-binding subunit B/D first OB fold" evidence="1">
    <location>
        <begin position="38"/>
        <end position="98"/>
    </location>
</feature>
<evidence type="ECO:0000313" key="3">
    <source>
        <dbReference type="Proteomes" id="UP001161247"/>
    </source>
</evidence>
<evidence type="ECO:0000259" key="1">
    <source>
        <dbReference type="Pfam" id="PF02721"/>
    </source>
</evidence>
<dbReference type="EMBL" id="OX459119">
    <property type="protein sequence ID" value="CAI9096010.1"/>
    <property type="molecule type" value="Genomic_DNA"/>
</dbReference>
<evidence type="ECO:0000313" key="2">
    <source>
        <dbReference type="EMBL" id="CAI9096010.1"/>
    </source>
</evidence>
<proteinExistence type="predicted"/>
<dbReference type="InterPro" id="IPR012340">
    <property type="entry name" value="NA-bd_OB-fold"/>
</dbReference>
<gene>
    <name evidence="2" type="ORF">OLC1_LOCUS6862</name>
</gene>
<dbReference type="Gene3D" id="2.40.50.140">
    <property type="entry name" value="Nucleic acid-binding proteins"/>
    <property type="match status" value="1"/>
</dbReference>
<protein>
    <submittedName>
        <fullName evidence="2">OLC1v1032070C1</fullName>
    </submittedName>
</protein>
<dbReference type="InterPro" id="IPR003871">
    <property type="entry name" value="RFA1B/D_OB_1st"/>
</dbReference>
<keyword evidence="3" id="KW-1185">Reference proteome</keyword>
<sequence>MIRSADPVVPEKPNDVQEVPEEAYLAAQRYIVDINGLVPTKSIHFNIVVRVMTIWKMYDTQNKKDVKSLELSLIDAQGSKIQATMPARIMKDFVKYFKDEGFAGGCHVLITVLT</sequence>
<dbReference type="Pfam" id="PF02721">
    <property type="entry name" value="DUF223"/>
    <property type="match status" value="1"/>
</dbReference>
<dbReference type="AlphaFoldDB" id="A0AAV1CKC6"/>
<accession>A0AAV1CKC6</accession>